<evidence type="ECO:0000313" key="2">
    <source>
        <dbReference type="EMBL" id="UWP61404.1"/>
    </source>
</evidence>
<dbReference type="Gene3D" id="3.20.20.210">
    <property type="match status" value="1"/>
</dbReference>
<sequence>MLSLYFELSEFLDALTDWHIEFMKVAKKYYHADMILWHDDMGSQRAPFFSPELFREIYLPYYRRITKACHDEGMFIALHSCGNVGLHIENFAVLLTIIQHDCFKLQSEEMNACF</sequence>
<dbReference type="RefSeq" id="WP_028528419.1">
    <property type="nucleotide sequence ID" value="NZ_CABLBR010000011.1"/>
</dbReference>
<name>A0ABY5VLD3_9FIRM</name>
<evidence type="ECO:0000313" key="3">
    <source>
        <dbReference type="Proteomes" id="UP001060164"/>
    </source>
</evidence>
<reference evidence="2" key="1">
    <citation type="journal article" date="2022" name="Cell">
        <title>Design, construction, and in vivo augmentation of a complex gut microbiome.</title>
        <authorList>
            <person name="Cheng A.G."/>
            <person name="Ho P.Y."/>
            <person name="Aranda-Diaz A."/>
            <person name="Jain S."/>
            <person name="Yu F.B."/>
            <person name="Meng X."/>
            <person name="Wang M."/>
            <person name="Iakiviak M."/>
            <person name="Nagashima K."/>
            <person name="Zhao A."/>
            <person name="Murugkar P."/>
            <person name="Patil A."/>
            <person name="Atabakhsh K."/>
            <person name="Weakley A."/>
            <person name="Yan J."/>
            <person name="Brumbaugh A.R."/>
            <person name="Higginbottom S."/>
            <person name="Dimas A."/>
            <person name="Shiver A.L."/>
            <person name="Deutschbauer A."/>
            <person name="Neff N."/>
            <person name="Sonnenburg J.L."/>
            <person name="Huang K.C."/>
            <person name="Fischbach M.A."/>
        </authorList>
    </citation>
    <scope>NUCLEOTIDE SEQUENCE</scope>
    <source>
        <strain evidence="2">DSM 19829</strain>
    </source>
</reference>
<dbReference type="Proteomes" id="UP001060164">
    <property type="component" value="Chromosome"/>
</dbReference>
<dbReference type="EMBL" id="CP102290">
    <property type="protein sequence ID" value="UWP61404.1"/>
    <property type="molecule type" value="Genomic_DNA"/>
</dbReference>
<dbReference type="Pfam" id="PF01208">
    <property type="entry name" value="URO-D"/>
    <property type="match status" value="1"/>
</dbReference>
<proteinExistence type="predicted"/>
<organism evidence="2 3">
    <name type="scientific">Ruminococcus gauvreauii</name>
    <dbReference type="NCBI Taxonomy" id="438033"/>
    <lineage>
        <taxon>Bacteria</taxon>
        <taxon>Bacillati</taxon>
        <taxon>Bacillota</taxon>
        <taxon>Clostridia</taxon>
        <taxon>Eubacteriales</taxon>
        <taxon>Oscillospiraceae</taxon>
        <taxon>Ruminococcus</taxon>
    </lineage>
</organism>
<dbReference type="InterPro" id="IPR038071">
    <property type="entry name" value="UROD/MetE-like_sf"/>
</dbReference>
<evidence type="ECO:0000259" key="1">
    <source>
        <dbReference type="Pfam" id="PF01208"/>
    </source>
</evidence>
<protein>
    <recommendedName>
        <fullName evidence="1">Uroporphyrinogen decarboxylase (URO-D) domain-containing protein</fullName>
    </recommendedName>
</protein>
<gene>
    <name evidence="2" type="ORF">NQ502_10945</name>
</gene>
<accession>A0ABY5VLD3</accession>
<keyword evidence="3" id="KW-1185">Reference proteome</keyword>
<feature type="domain" description="Uroporphyrinogen decarboxylase (URO-D)" evidence="1">
    <location>
        <begin position="7"/>
        <end position="91"/>
    </location>
</feature>
<dbReference type="InterPro" id="IPR000257">
    <property type="entry name" value="Uroporphyrinogen_deCOase"/>
</dbReference>
<dbReference type="SUPFAM" id="SSF51726">
    <property type="entry name" value="UROD/MetE-like"/>
    <property type="match status" value="1"/>
</dbReference>